<evidence type="ECO:0008006" key="3">
    <source>
        <dbReference type="Google" id="ProtNLM"/>
    </source>
</evidence>
<proteinExistence type="predicted"/>
<dbReference type="RefSeq" id="WP_247810341.1">
    <property type="nucleotide sequence ID" value="NZ_CP095855.1"/>
</dbReference>
<keyword evidence="2" id="KW-1185">Reference proteome</keyword>
<sequence>MRKAITILCAIALFATIGGVFAFKARYTGFPVFTRTTAVVLDGYIYTRAGSASFCYPDETLFVTVNPYGVLSTIMTTYAIPMQVYTLTRVGGTETVFIPNFCTVSTTTATRVTAVD</sequence>
<accession>A0ABY4HW38</accession>
<dbReference type="EMBL" id="CP095855">
    <property type="protein sequence ID" value="UPK68000.1"/>
    <property type="molecule type" value="Genomic_DNA"/>
</dbReference>
<gene>
    <name evidence="1" type="ORF">MYF79_23900</name>
</gene>
<evidence type="ECO:0000313" key="2">
    <source>
        <dbReference type="Proteomes" id="UP000830198"/>
    </source>
</evidence>
<protein>
    <recommendedName>
        <fullName evidence="3">NusG domain-containing protein</fullName>
    </recommendedName>
</protein>
<dbReference type="Proteomes" id="UP000830198">
    <property type="component" value="Chromosome"/>
</dbReference>
<name>A0ABY4HW38_CHIFI</name>
<reference evidence="1 2" key="1">
    <citation type="submission" date="2022-04" db="EMBL/GenBank/DDBJ databases">
        <title>The arsenic-methylating capacity of Chitinophaga filiformis YT5 during chitin decomposition.</title>
        <authorList>
            <person name="Chen G."/>
            <person name="Liang Y."/>
        </authorList>
    </citation>
    <scope>NUCLEOTIDE SEQUENCE [LARGE SCALE GENOMIC DNA]</scope>
    <source>
        <strain evidence="1 2">YT5</strain>
    </source>
</reference>
<organism evidence="1 2">
    <name type="scientific">Chitinophaga filiformis</name>
    <name type="common">Myxococcus filiformis</name>
    <name type="synonym">Flexibacter filiformis</name>
    <dbReference type="NCBI Taxonomy" id="104663"/>
    <lineage>
        <taxon>Bacteria</taxon>
        <taxon>Pseudomonadati</taxon>
        <taxon>Bacteroidota</taxon>
        <taxon>Chitinophagia</taxon>
        <taxon>Chitinophagales</taxon>
        <taxon>Chitinophagaceae</taxon>
        <taxon>Chitinophaga</taxon>
    </lineage>
</organism>
<evidence type="ECO:0000313" key="1">
    <source>
        <dbReference type="EMBL" id="UPK68000.1"/>
    </source>
</evidence>